<reference evidence="3" key="1">
    <citation type="submission" date="2011-02" db="EMBL/GenBank/DDBJ databases">
        <title>The complete genome of Planctomyces brasiliensis DSM 5305.</title>
        <authorList>
            <person name="Lucas S."/>
            <person name="Copeland A."/>
            <person name="Lapidus A."/>
            <person name="Bruce D."/>
            <person name="Goodwin L."/>
            <person name="Pitluck S."/>
            <person name="Kyrpides N."/>
            <person name="Mavromatis K."/>
            <person name="Pagani I."/>
            <person name="Ivanova N."/>
            <person name="Ovchinnikova G."/>
            <person name="Lu M."/>
            <person name="Detter J.C."/>
            <person name="Han C."/>
            <person name="Land M."/>
            <person name="Hauser L."/>
            <person name="Markowitz V."/>
            <person name="Cheng J.-F."/>
            <person name="Hugenholtz P."/>
            <person name="Woyke T."/>
            <person name="Wu D."/>
            <person name="Tindall B."/>
            <person name="Pomrenke H.G."/>
            <person name="Brambilla E."/>
            <person name="Klenk H.-P."/>
            <person name="Eisen J.A."/>
        </authorList>
    </citation>
    <scope>NUCLEOTIDE SEQUENCE [LARGE SCALE GENOMIC DNA]</scope>
    <source>
        <strain evidence="3">ATCC 49424 / DSM 5305 / JCM 21570 / NBRC 103401 / IFAM 1448</strain>
    </source>
</reference>
<evidence type="ECO:0000256" key="1">
    <source>
        <dbReference type="SAM" id="SignalP"/>
    </source>
</evidence>
<dbReference type="Proteomes" id="UP000006860">
    <property type="component" value="Chromosome"/>
</dbReference>
<protein>
    <recommendedName>
        <fullName evidence="4">Tetratricopeptide repeat protein</fullName>
    </recommendedName>
</protein>
<dbReference type="Gene3D" id="2.60.120.430">
    <property type="entry name" value="Galactose-binding lectin"/>
    <property type="match status" value="1"/>
</dbReference>
<evidence type="ECO:0008006" key="4">
    <source>
        <dbReference type="Google" id="ProtNLM"/>
    </source>
</evidence>
<gene>
    <name evidence="2" type="ordered locus">Plabr_4384</name>
</gene>
<dbReference type="AlphaFoldDB" id="F0SKH6"/>
<feature type="chain" id="PRO_5003258643" description="Tetratricopeptide repeat protein" evidence="1">
    <location>
        <begin position="31"/>
        <end position="238"/>
    </location>
</feature>
<sequence>MRINRLPFVGSKTVCSLAAALLAFSMSVDSAEAQRSRGGQPNLTTLDRKAEDAQDAFMRTSAELAREYEDLGELERAQAVLRTMLKLNPSAKQIEDKIKELDEIRLSQNEAAIEVDPTRGWVSAKVGVEKGNKIRFLAEGECRVTISQMVSPDGVPSGDVKTELVSGVPLGALMGLIVDQKGKSGKPFAIGQKTEATADTTGQLFLRVNLPPQTKATGKFKVQVTGDIATADSRAGGR</sequence>
<dbReference type="KEGG" id="pbs:Plabr_4384"/>
<evidence type="ECO:0000313" key="3">
    <source>
        <dbReference type="Proteomes" id="UP000006860"/>
    </source>
</evidence>
<name>F0SKH6_RUBBR</name>
<proteinExistence type="predicted"/>
<dbReference type="HOGENOM" id="CLU_1165156_0_0_0"/>
<dbReference type="EMBL" id="CP002546">
    <property type="protein sequence ID" value="ADY61957.1"/>
    <property type="molecule type" value="Genomic_DNA"/>
</dbReference>
<dbReference type="OrthoDB" id="211710at2"/>
<keyword evidence="3" id="KW-1185">Reference proteome</keyword>
<feature type="signal peptide" evidence="1">
    <location>
        <begin position="1"/>
        <end position="30"/>
    </location>
</feature>
<evidence type="ECO:0000313" key="2">
    <source>
        <dbReference type="EMBL" id="ADY61957.1"/>
    </source>
</evidence>
<organism evidence="2 3">
    <name type="scientific">Rubinisphaera brasiliensis (strain ATCC 49424 / DSM 5305 / JCM 21570 / IAM 15109 / NBRC 103401 / IFAM 1448)</name>
    <name type="common">Planctomyces brasiliensis</name>
    <dbReference type="NCBI Taxonomy" id="756272"/>
    <lineage>
        <taxon>Bacteria</taxon>
        <taxon>Pseudomonadati</taxon>
        <taxon>Planctomycetota</taxon>
        <taxon>Planctomycetia</taxon>
        <taxon>Planctomycetales</taxon>
        <taxon>Planctomycetaceae</taxon>
        <taxon>Rubinisphaera</taxon>
    </lineage>
</organism>
<dbReference type="RefSeq" id="WP_013630662.1">
    <property type="nucleotide sequence ID" value="NC_015174.1"/>
</dbReference>
<accession>F0SKH6</accession>
<keyword evidence="1" id="KW-0732">Signal</keyword>